<sequence>MSWQDTLAVVPWACFPSPDSSSPNLLLKVALSRGPAPGLIVLATPDLVQVYYEDVNERNLKRRIGQALDESQETQSQQQGAFGVGEEGEKELRERVEEVLKGIREGEAKVELDRRGSEAILTVSLPSSFTIQFPLDSLEAGSGPFLASQLVTPLLGLSASLVGLLKEESSAQPALASKVQDALDASGTAEYNQEGRSCNTLLRNGGGSMMKRWAQKSRRGQKAKDLEPVSFSTSSSSLSRPALTPQPSASTSNLRDRRRSPSPPPPAPRPSTSPSKALARQILDHRNPTTQGETISWDESQAAPPPRSPKKKAGESPAKGKGKASVLVLGGEEEEEEPATEEDEPMDDASPAFESAPTAAQPPSTKKRPAASMDRSSVSPPPSCQSSFPLSRSPIRSPSPSQSQTEKQDSDDEEDEEARKAREKARAKERKRVEKEKEEQEEREMRALRLKMAAKQAARKGEPPVKRRRD</sequence>
<evidence type="ECO:0008006" key="4">
    <source>
        <dbReference type="Google" id="ProtNLM"/>
    </source>
</evidence>
<feature type="region of interest" description="Disordered" evidence="1">
    <location>
        <begin position="68"/>
        <end position="90"/>
    </location>
</feature>
<feature type="compositionally biased region" description="Polar residues" evidence="1">
    <location>
        <begin position="288"/>
        <end position="299"/>
    </location>
</feature>
<feature type="region of interest" description="Disordered" evidence="1">
    <location>
        <begin position="202"/>
        <end position="470"/>
    </location>
</feature>
<dbReference type="InParanoid" id="A0A1Y2CN14"/>
<comment type="caution">
    <text evidence="2">The sequence shown here is derived from an EMBL/GenBank/DDBJ whole genome shotgun (WGS) entry which is preliminary data.</text>
</comment>
<evidence type="ECO:0000313" key="3">
    <source>
        <dbReference type="Proteomes" id="UP000193467"/>
    </source>
</evidence>
<gene>
    <name evidence="2" type="ORF">BCR35DRAFT_336132</name>
</gene>
<evidence type="ECO:0000313" key="2">
    <source>
        <dbReference type="EMBL" id="ORY48420.1"/>
    </source>
</evidence>
<feature type="compositionally biased region" description="Basic and acidic residues" evidence="1">
    <location>
        <begin position="417"/>
        <end position="447"/>
    </location>
</feature>
<dbReference type="AlphaFoldDB" id="A0A1Y2CN14"/>
<feature type="compositionally biased region" description="Pro residues" evidence="1">
    <location>
        <begin position="261"/>
        <end position="271"/>
    </location>
</feature>
<reference evidence="2 3" key="1">
    <citation type="submission" date="2016-07" db="EMBL/GenBank/DDBJ databases">
        <title>Pervasive Adenine N6-methylation of Active Genes in Fungi.</title>
        <authorList>
            <consortium name="DOE Joint Genome Institute"/>
            <person name="Mondo S.J."/>
            <person name="Dannebaum R.O."/>
            <person name="Kuo R.C."/>
            <person name="Labutti K."/>
            <person name="Haridas S."/>
            <person name="Kuo A."/>
            <person name="Salamov A."/>
            <person name="Ahrendt S.R."/>
            <person name="Lipzen A."/>
            <person name="Sullivan W."/>
            <person name="Andreopoulos W.B."/>
            <person name="Clum A."/>
            <person name="Lindquist E."/>
            <person name="Daum C."/>
            <person name="Ramamoorthy G.K."/>
            <person name="Gryganskyi A."/>
            <person name="Culley D."/>
            <person name="Magnuson J.K."/>
            <person name="James T.Y."/>
            <person name="O'Malley M.A."/>
            <person name="Stajich J.E."/>
            <person name="Spatafora J.W."/>
            <person name="Visel A."/>
            <person name="Grigoriev I.V."/>
        </authorList>
    </citation>
    <scope>NUCLEOTIDE SEQUENCE [LARGE SCALE GENOMIC DNA]</scope>
    <source>
        <strain evidence="2 3">62-1032</strain>
    </source>
</reference>
<dbReference type="EMBL" id="MCGR01000114">
    <property type="protein sequence ID" value="ORY48420.1"/>
    <property type="molecule type" value="Genomic_DNA"/>
</dbReference>
<feature type="compositionally biased region" description="Low complexity" evidence="1">
    <location>
        <begin position="384"/>
        <end position="404"/>
    </location>
</feature>
<name>A0A1Y2CN14_9BASI</name>
<organism evidence="2 3">
    <name type="scientific">Leucosporidium creatinivorum</name>
    <dbReference type="NCBI Taxonomy" id="106004"/>
    <lineage>
        <taxon>Eukaryota</taxon>
        <taxon>Fungi</taxon>
        <taxon>Dikarya</taxon>
        <taxon>Basidiomycota</taxon>
        <taxon>Pucciniomycotina</taxon>
        <taxon>Microbotryomycetes</taxon>
        <taxon>Leucosporidiales</taxon>
        <taxon>Leucosporidium</taxon>
    </lineage>
</organism>
<dbReference type="OrthoDB" id="2528290at2759"/>
<feature type="compositionally biased region" description="Basic and acidic residues" evidence="1">
    <location>
        <begin position="459"/>
        <end position="470"/>
    </location>
</feature>
<feature type="compositionally biased region" description="Low complexity" evidence="1">
    <location>
        <begin position="230"/>
        <end position="239"/>
    </location>
</feature>
<evidence type="ECO:0000256" key="1">
    <source>
        <dbReference type="SAM" id="MobiDB-lite"/>
    </source>
</evidence>
<dbReference type="Proteomes" id="UP000193467">
    <property type="component" value="Unassembled WGS sequence"/>
</dbReference>
<proteinExistence type="predicted"/>
<protein>
    <recommendedName>
        <fullName evidence="4">XRCC4-like factor-domain-containing protein</fullName>
    </recommendedName>
</protein>
<feature type="compositionally biased region" description="Acidic residues" evidence="1">
    <location>
        <begin position="331"/>
        <end position="347"/>
    </location>
</feature>
<accession>A0A1Y2CN14</accession>
<keyword evidence="3" id="KW-1185">Reference proteome</keyword>